<accession>A0A0A9FTS4</accession>
<organism evidence="1">
    <name type="scientific">Arundo donax</name>
    <name type="common">Giant reed</name>
    <name type="synonym">Donax arundinaceus</name>
    <dbReference type="NCBI Taxonomy" id="35708"/>
    <lineage>
        <taxon>Eukaryota</taxon>
        <taxon>Viridiplantae</taxon>
        <taxon>Streptophyta</taxon>
        <taxon>Embryophyta</taxon>
        <taxon>Tracheophyta</taxon>
        <taxon>Spermatophyta</taxon>
        <taxon>Magnoliopsida</taxon>
        <taxon>Liliopsida</taxon>
        <taxon>Poales</taxon>
        <taxon>Poaceae</taxon>
        <taxon>PACMAD clade</taxon>
        <taxon>Arundinoideae</taxon>
        <taxon>Arundineae</taxon>
        <taxon>Arundo</taxon>
    </lineage>
</organism>
<dbReference type="EMBL" id="GBRH01186178">
    <property type="protein sequence ID" value="JAE11718.1"/>
    <property type="molecule type" value="Transcribed_RNA"/>
</dbReference>
<reference evidence="1" key="1">
    <citation type="submission" date="2014-09" db="EMBL/GenBank/DDBJ databases">
        <authorList>
            <person name="Magalhaes I.L.F."/>
            <person name="Oliveira U."/>
            <person name="Santos F.R."/>
            <person name="Vidigal T.H.D.A."/>
            <person name="Brescovit A.D."/>
            <person name="Santos A.J."/>
        </authorList>
    </citation>
    <scope>NUCLEOTIDE SEQUENCE</scope>
    <source>
        <tissue evidence="1">Shoot tissue taken approximately 20 cm above the soil surface</tissue>
    </source>
</reference>
<name>A0A0A9FTS4_ARUDO</name>
<evidence type="ECO:0000313" key="1">
    <source>
        <dbReference type="EMBL" id="JAE11718.1"/>
    </source>
</evidence>
<protein>
    <submittedName>
        <fullName evidence="1">Uncharacterized protein</fullName>
    </submittedName>
</protein>
<proteinExistence type="predicted"/>
<dbReference type="AlphaFoldDB" id="A0A0A9FTS4"/>
<sequence>MNRLVLDSGAAEEAWWCSYLVGQCSGGWFRIHRCQGRGGQGNIGVSSPTNRSRHSCSVRRIYCSAPLLALLCWLRSPPMAIGQANLAMFIIRGRFVVRFS</sequence>
<reference evidence="1" key="2">
    <citation type="journal article" date="2015" name="Data Brief">
        <title>Shoot transcriptome of the giant reed, Arundo donax.</title>
        <authorList>
            <person name="Barrero R.A."/>
            <person name="Guerrero F.D."/>
            <person name="Moolhuijzen P."/>
            <person name="Goolsby J.A."/>
            <person name="Tidwell J."/>
            <person name="Bellgard S.E."/>
            <person name="Bellgard M.I."/>
        </authorList>
    </citation>
    <scope>NUCLEOTIDE SEQUENCE</scope>
    <source>
        <tissue evidence="1">Shoot tissue taken approximately 20 cm above the soil surface</tissue>
    </source>
</reference>